<comment type="function">
    <text evidence="3">Could be responsible for synthesis of pseudouridine from uracil-13 in transfer RNAs.</text>
</comment>
<accession>A0ABT5XDA3</accession>
<gene>
    <name evidence="3 5" type="primary">truD</name>
    <name evidence="5" type="ORF">P0O24_03730</name>
</gene>
<dbReference type="Gene3D" id="3.30.70.3160">
    <property type="match status" value="1"/>
</dbReference>
<dbReference type="Proteomes" id="UP001215956">
    <property type="component" value="Unassembled WGS sequence"/>
</dbReference>
<dbReference type="NCBIfam" id="TIGR00094">
    <property type="entry name" value="tRNA_TruD_broad"/>
    <property type="match status" value="1"/>
</dbReference>
<evidence type="ECO:0000259" key="4">
    <source>
        <dbReference type="PROSITE" id="PS50984"/>
    </source>
</evidence>
<dbReference type="PIRSF" id="PIRSF037016">
    <property type="entry name" value="Pseudouridin_synth_euk_prd"/>
    <property type="match status" value="1"/>
</dbReference>
<dbReference type="Pfam" id="PF01142">
    <property type="entry name" value="TruD"/>
    <property type="match status" value="1"/>
</dbReference>
<dbReference type="SUPFAM" id="SSF55120">
    <property type="entry name" value="Pseudouridine synthase"/>
    <property type="match status" value="1"/>
</dbReference>
<dbReference type="InterPro" id="IPR011760">
    <property type="entry name" value="PsdUridine_synth_TruD_insert"/>
</dbReference>
<dbReference type="GO" id="GO:0160150">
    <property type="term" value="F:tRNA pseudouridine(13) synthase activity"/>
    <property type="evidence" value="ECO:0007669"/>
    <property type="project" value="UniProtKB-EC"/>
</dbReference>
<evidence type="ECO:0000313" key="6">
    <source>
        <dbReference type="Proteomes" id="UP001215956"/>
    </source>
</evidence>
<keyword evidence="3" id="KW-0819">tRNA processing</keyword>
<feature type="active site" description="Nucleophile" evidence="3">
    <location>
        <position position="87"/>
    </location>
</feature>
<dbReference type="InterPro" id="IPR001656">
    <property type="entry name" value="PsdUridine_synth_TruD"/>
</dbReference>
<dbReference type="PROSITE" id="PS50984">
    <property type="entry name" value="TRUD"/>
    <property type="match status" value="1"/>
</dbReference>
<name>A0ABT5XDA3_9EURY</name>
<evidence type="ECO:0000256" key="1">
    <source>
        <dbReference type="ARBA" id="ARBA00007953"/>
    </source>
</evidence>
<dbReference type="PANTHER" id="PTHR13326">
    <property type="entry name" value="TRNA PSEUDOURIDINE SYNTHASE D"/>
    <property type="match status" value="1"/>
</dbReference>
<evidence type="ECO:0000313" key="5">
    <source>
        <dbReference type="EMBL" id="MDF0592689.1"/>
    </source>
</evidence>
<keyword evidence="6" id="KW-1185">Reference proteome</keyword>
<comment type="catalytic activity">
    <reaction evidence="3">
        <text>uridine(13) in tRNA = pseudouridine(13) in tRNA</text>
        <dbReference type="Rhea" id="RHEA:42540"/>
        <dbReference type="Rhea" id="RHEA-COMP:10105"/>
        <dbReference type="Rhea" id="RHEA-COMP:10106"/>
        <dbReference type="ChEBI" id="CHEBI:65314"/>
        <dbReference type="ChEBI" id="CHEBI:65315"/>
        <dbReference type="EC" id="5.4.99.27"/>
    </reaction>
</comment>
<feature type="domain" description="TRUD" evidence="4">
    <location>
        <begin position="166"/>
        <end position="389"/>
    </location>
</feature>
<dbReference type="InterPro" id="IPR042214">
    <property type="entry name" value="TruD_catalytic"/>
</dbReference>
<dbReference type="Gene3D" id="1.10.1510.30">
    <property type="match status" value="1"/>
</dbReference>
<comment type="similarity">
    <text evidence="1 3">Belongs to the pseudouridine synthase TruD family.</text>
</comment>
<keyword evidence="2 3" id="KW-0413">Isomerase</keyword>
<dbReference type="EC" id="5.4.99.27" evidence="3"/>
<protein>
    <recommendedName>
        <fullName evidence="3">Probable tRNA pseudouridine synthase D</fullName>
        <ecNumber evidence="3">5.4.99.27</ecNumber>
    </recommendedName>
    <alternativeName>
        <fullName evidence="3">tRNA pseudouridine(13) synthase</fullName>
    </alternativeName>
    <alternativeName>
        <fullName evidence="3">tRNA pseudouridylate synthase D</fullName>
    </alternativeName>
    <alternativeName>
        <fullName evidence="3">tRNA-uridine isomerase D</fullName>
    </alternativeName>
</protein>
<proteinExistence type="inferred from homology"/>
<dbReference type="PANTHER" id="PTHR13326:SF21">
    <property type="entry name" value="PSEUDOURIDYLATE SYNTHASE PUS7L"/>
    <property type="match status" value="1"/>
</dbReference>
<dbReference type="RefSeq" id="WP_316968397.1">
    <property type="nucleotide sequence ID" value="NZ_JARFPL010000008.1"/>
</dbReference>
<sequence length="442" mass="49435">MMEAPPSDRLLGMELYATDSPGCKGRLRAEIEDFVVEEIYEDQSYEGGRYLVVEVEKVDWETHHLVRDLSRQLQISQKRFGWAGTKDKKAVTRQRMSIMSLDEKQLQRAALPGVKIRVLGRSNRGVSLGDLRGNRFAVRIREVDLDHEEAARRVAAVTGEIEERGGLPNYFGVQRFGEVRPVTHLVGEALVRGDPERAAMTYLALPFPREPETTREARGRLLADRDFGRALKEYPLRLRYERAMMARLLEEEDYSRSFDVLATNLKRLFVHAYQSLLYNRILSRRMRAGLPLGRAVEGDVVCFSKGGLPDVDRLQKVDKSNIAAVNRLAERGRAFVTLPLLGHKSALAGGLPGDIERSVLEEEGVDLSDFRVGANPDLGSPGNRRPALLRVEPVAEIEDGGSILLKFDLPAGSYATVVLREYMKPAEGAEADRSVVPSSDIL</sequence>
<dbReference type="Gene3D" id="3.30.2350.20">
    <property type="entry name" value="TruD, catalytic domain"/>
    <property type="match status" value="1"/>
</dbReference>
<evidence type="ECO:0000256" key="3">
    <source>
        <dbReference type="HAMAP-Rule" id="MF_01082"/>
    </source>
</evidence>
<reference evidence="5 6" key="1">
    <citation type="submission" date="2023-03" db="EMBL/GenBank/DDBJ databases">
        <title>Whole genome sequencing of Methanotrichaceae archaeon M04Ac.</title>
        <authorList>
            <person name="Khomyakova M.A."/>
            <person name="Merkel A.Y."/>
            <person name="Slobodkin A.I."/>
        </authorList>
    </citation>
    <scope>NUCLEOTIDE SEQUENCE [LARGE SCALE GENOMIC DNA]</scope>
    <source>
        <strain evidence="5 6">M04Ac</strain>
    </source>
</reference>
<dbReference type="HAMAP" id="MF_01082">
    <property type="entry name" value="TruD"/>
    <property type="match status" value="1"/>
</dbReference>
<comment type="caution">
    <text evidence="5">The sequence shown here is derived from an EMBL/GenBank/DDBJ whole genome shotgun (WGS) entry which is preliminary data.</text>
</comment>
<dbReference type="EMBL" id="JARFPL010000008">
    <property type="protein sequence ID" value="MDF0592689.1"/>
    <property type="molecule type" value="Genomic_DNA"/>
</dbReference>
<organism evidence="5 6">
    <name type="scientific">Candidatus Methanocrinis alkalitolerans</name>
    <dbReference type="NCBI Taxonomy" id="3033395"/>
    <lineage>
        <taxon>Archaea</taxon>
        <taxon>Methanobacteriati</taxon>
        <taxon>Methanobacteriota</taxon>
        <taxon>Stenosarchaea group</taxon>
        <taxon>Methanomicrobia</taxon>
        <taxon>Methanotrichales</taxon>
        <taxon>Methanotrichaceae</taxon>
        <taxon>Methanocrinis</taxon>
    </lineage>
</organism>
<evidence type="ECO:0000256" key="2">
    <source>
        <dbReference type="ARBA" id="ARBA00023235"/>
    </source>
</evidence>
<dbReference type="InterPro" id="IPR020103">
    <property type="entry name" value="PsdUridine_synth_cat_dom_sf"/>
</dbReference>